<dbReference type="InterPro" id="IPR032071">
    <property type="entry name" value="DUF4806"/>
</dbReference>
<reference evidence="2" key="1">
    <citation type="submission" date="2021-05" db="EMBL/GenBank/DDBJ databases">
        <authorList>
            <person name="Alioto T."/>
            <person name="Alioto T."/>
            <person name="Gomez Garrido J."/>
        </authorList>
    </citation>
    <scope>NUCLEOTIDE SEQUENCE</scope>
</reference>
<dbReference type="EMBL" id="HBUF01224376">
    <property type="protein sequence ID" value="CAG6670842.1"/>
    <property type="molecule type" value="Transcribed_RNA"/>
</dbReference>
<evidence type="ECO:0000259" key="1">
    <source>
        <dbReference type="Pfam" id="PF16064"/>
    </source>
</evidence>
<dbReference type="PANTHER" id="PTHR34153">
    <property type="entry name" value="SI:CH211-262H13.3-RELATED-RELATED"/>
    <property type="match status" value="1"/>
</dbReference>
<dbReference type="Pfam" id="PF16064">
    <property type="entry name" value="DUF4806"/>
    <property type="match status" value="1"/>
</dbReference>
<dbReference type="EMBL" id="HBUF01055374">
    <property type="protein sequence ID" value="CAG6623641.1"/>
    <property type="molecule type" value="Transcribed_RNA"/>
</dbReference>
<feature type="domain" description="DUF4806" evidence="1">
    <location>
        <begin position="44"/>
        <end position="121"/>
    </location>
</feature>
<dbReference type="AlphaFoldDB" id="A0A8D8Z056"/>
<dbReference type="EMBL" id="HBUF01403824">
    <property type="protein sequence ID" value="CAG6737566.1"/>
    <property type="molecule type" value="Transcribed_RNA"/>
</dbReference>
<accession>A0A8D8Z056</accession>
<name>A0A8D8Z056_9HEMI</name>
<dbReference type="PANTHER" id="PTHR34153:SF2">
    <property type="entry name" value="SI:CH211-262H13.3-RELATED"/>
    <property type="match status" value="1"/>
</dbReference>
<proteinExistence type="predicted"/>
<dbReference type="EMBL" id="HBUF01055373">
    <property type="protein sequence ID" value="CAG6623640.1"/>
    <property type="molecule type" value="Transcribed_RNA"/>
</dbReference>
<sequence length="179" mass="20168">MLKAIALLSLQFKKRFESVGRDITELKKTVQIQQSRPNSTHSALMEFPMSSLETFELLETNLKDEEFYCAITTKLSELRGKSSRHLTTNLVKFLLTDELAAQFSLTGRGVQKKEFGHSKTFAIIKGIVASKFPADMTTNVLRDAVSDHFSQAKGRIKKRLERTNQQVSEGTPAILFGEQ</sequence>
<organism evidence="2">
    <name type="scientific">Cacopsylla melanoneura</name>
    <dbReference type="NCBI Taxonomy" id="428564"/>
    <lineage>
        <taxon>Eukaryota</taxon>
        <taxon>Metazoa</taxon>
        <taxon>Ecdysozoa</taxon>
        <taxon>Arthropoda</taxon>
        <taxon>Hexapoda</taxon>
        <taxon>Insecta</taxon>
        <taxon>Pterygota</taxon>
        <taxon>Neoptera</taxon>
        <taxon>Paraneoptera</taxon>
        <taxon>Hemiptera</taxon>
        <taxon>Sternorrhyncha</taxon>
        <taxon>Psylloidea</taxon>
        <taxon>Psyllidae</taxon>
        <taxon>Psyllinae</taxon>
        <taxon>Cacopsylla</taxon>
    </lineage>
</organism>
<dbReference type="EMBL" id="HBUF01055375">
    <property type="protein sequence ID" value="CAG6623642.1"/>
    <property type="molecule type" value="Transcribed_RNA"/>
</dbReference>
<evidence type="ECO:0000313" key="2">
    <source>
        <dbReference type="EMBL" id="CAG6737566.1"/>
    </source>
</evidence>
<protein>
    <recommendedName>
        <fullName evidence="1">DUF4806 domain-containing protein</fullName>
    </recommendedName>
</protein>
<dbReference type="EMBL" id="HBUF01558805">
    <property type="protein sequence ID" value="CAG6761286.1"/>
    <property type="molecule type" value="Transcribed_RNA"/>
</dbReference>